<proteinExistence type="predicted"/>
<feature type="domain" description="NusG-like N-terminal" evidence="4">
    <location>
        <begin position="2"/>
        <end position="100"/>
    </location>
</feature>
<dbReference type="RefSeq" id="WP_406751238.1">
    <property type="nucleotide sequence ID" value="NZ_JBEWZH010000005.1"/>
</dbReference>
<evidence type="ECO:0000313" key="5">
    <source>
        <dbReference type="EMBL" id="MFL0162383.1"/>
    </source>
</evidence>
<dbReference type="Gene3D" id="3.30.70.940">
    <property type="entry name" value="NusG, N-terminal domain"/>
    <property type="match status" value="1"/>
</dbReference>
<dbReference type="SMART" id="SM00738">
    <property type="entry name" value="NGN"/>
    <property type="match status" value="1"/>
</dbReference>
<comment type="caution">
    <text evidence="5">The sequence shown here is derived from an EMBL/GenBank/DDBJ whole genome shotgun (WGS) entry which is preliminary data.</text>
</comment>
<reference evidence="5 6" key="1">
    <citation type="submission" date="2024-07" db="EMBL/GenBank/DDBJ databases">
        <authorList>
            <person name="Pitt A."/>
            <person name="Hahn M.W."/>
        </authorList>
    </citation>
    <scope>NUCLEOTIDE SEQUENCE [LARGE SCALE GENOMIC DNA]</scope>
    <source>
        <strain evidence="5 6">1-SAACH-A3</strain>
    </source>
</reference>
<dbReference type="InterPro" id="IPR006645">
    <property type="entry name" value="NGN-like_dom"/>
</dbReference>
<keyword evidence="3" id="KW-0804">Transcription</keyword>
<dbReference type="PANTHER" id="PTHR30265">
    <property type="entry name" value="RHO-INTERACTING TRANSCRIPTION TERMINATION FACTOR NUSG"/>
    <property type="match status" value="1"/>
</dbReference>
<dbReference type="NCBIfam" id="NF033644">
    <property type="entry name" value="antiterm_UpxY"/>
    <property type="match status" value="1"/>
</dbReference>
<dbReference type="SUPFAM" id="SSF82679">
    <property type="entry name" value="N-utilization substance G protein NusG, N-terminal domain"/>
    <property type="match status" value="1"/>
</dbReference>
<keyword evidence="2" id="KW-0805">Transcription regulation</keyword>
<dbReference type="CDD" id="cd09895">
    <property type="entry name" value="NGN_SP_UpxY"/>
    <property type="match status" value="1"/>
</dbReference>
<accession>A0ABW8RUG3</accession>
<dbReference type="PANTHER" id="PTHR30265:SF4">
    <property type="entry name" value="KOW MOTIF FAMILY PROTEIN, EXPRESSED"/>
    <property type="match status" value="1"/>
</dbReference>
<evidence type="ECO:0000259" key="4">
    <source>
        <dbReference type="SMART" id="SM00738"/>
    </source>
</evidence>
<evidence type="ECO:0000256" key="2">
    <source>
        <dbReference type="ARBA" id="ARBA00023015"/>
    </source>
</evidence>
<keyword evidence="1" id="KW-0889">Transcription antitermination</keyword>
<gene>
    <name evidence="5" type="ORF">U0R11_08275</name>
</gene>
<evidence type="ECO:0000313" key="6">
    <source>
        <dbReference type="Proteomes" id="UP001623558"/>
    </source>
</evidence>
<dbReference type="EMBL" id="JBEWZH010000005">
    <property type="protein sequence ID" value="MFL0162383.1"/>
    <property type="molecule type" value="Genomic_DNA"/>
</dbReference>
<dbReference type="Proteomes" id="UP001623558">
    <property type="component" value="Unassembled WGS sequence"/>
</dbReference>
<evidence type="ECO:0000256" key="1">
    <source>
        <dbReference type="ARBA" id="ARBA00022814"/>
    </source>
</evidence>
<name>A0ABW8RUG3_9BACT</name>
<organism evidence="5 6">
    <name type="scientific">Aquirufa salirivi</name>
    <dbReference type="NCBI Taxonomy" id="3104729"/>
    <lineage>
        <taxon>Bacteria</taxon>
        <taxon>Pseudomonadati</taxon>
        <taxon>Bacteroidota</taxon>
        <taxon>Cytophagia</taxon>
        <taxon>Cytophagales</taxon>
        <taxon>Flectobacillaceae</taxon>
        <taxon>Aquirufa</taxon>
    </lineage>
</organism>
<dbReference type="InterPro" id="IPR043425">
    <property type="entry name" value="NusG-like"/>
</dbReference>
<dbReference type="InterPro" id="IPR036735">
    <property type="entry name" value="NGN_dom_sf"/>
</dbReference>
<evidence type="ECO:0000256" key="3">
    <source>
        <dbReference type="ARBA" id="ARBA00023163"/>
    </source>
</evidence>
<sequence>MTMAWYALYTKSRVEKKVALRLKEQGITCYCPLTKKQKQWSDRKKWVEEPLFKSYIFVDIDLALQSSQVRQVNGVVNFVYWLHKPAVIQDSEIVSIQHFLSEHSEVEALGNLVNIGDFVTLDSGALAGQKAEVVGFKNKHEVRLRIESLGFELVAYINQSQ</sequence>
<dbReference type="Pfam" id="PF02357">
    <property type="entry name" value="NusG"/>
    <property type="match status" value="1"/>
</dbReference>
<keyword evidence="6" id="KW-1185">Reference proteome</keyword>
<protein>
    <submittedName>
        <fullName evidence="5">UpxY family transcription antiterminator</fullName>
    </submittedName>
</protein>